<protein>
    <submittedName>
        <fullName evidence="4">NUDIX hydrolase</fullName>
    </submittedName>
</protein>
<feature type="domain" description="Nudix hydrolase" evidence="3">
    <location>
        <begin position="73"/>
        <end position="204"/>
    </location>
</feature>
<evidence type="ECO:0000256" key="2">
    <source>
        <dbReference type="ARBA" id="ARBA00022801"/>
    </source>
</evidence>
<dbReference type="KEGG" id="dgo:DGo_CA1333"/>
<dbReference type="InterPro" id="IPR059176">
    <property type="entry name" value="UDP-X_N"/>
</dbReference>
<dbReference type="OrthoDB" id="9804442at2"/>
<accession>H8GSX6</accession>
<dbReference type="RefSeq" id="WP_014684743.1">
    <property type="nucleotide sequence ID" value="NC_017790.1"/>
</dbReference>
<dbReference type="AlphaFoldDB" id="H8GSX6"/>
<evidence type="ECO:0000259" key="3">
    <source>
        <dbReference type="PROSITE" id="PS51462"/>
    </source>
</evidence>
<dbReference type="Gene3D" id="6.10.250.1120">
    <property type="match status" value="1"/>
</dbReference>
<evidence type="ECO:0000313" key="5">
    <source>
        <dbReference type="Proteomes" id="UP000007575"/>
    </source>
</evidence>
<dbReference type="HOGENOM" id="CLU_082381_1_0_0"/>
<dbReference type="PANTHER" id="PTHR43046:SF16">
    <property type="entry name" value="ADP-RIBOSE PYROPHOSPHATASE YJHB-RELATED"/>
    <property type="match status" value="1"/>
</dbReference>
<dbReference type="InterPro" id="IPR020476">
    <property type="entry name" value="Nudix_hydrolase"/>
</dbReference>
<dbReference type="SUPFAM" id="SSF55811">
    <property type="entry name" value="Nudix"/>
    <property type="match status" value="1"/>
</dbReference>
<sequence length="215" mass="23812">MDPSARPDPSPTLAQLQELHSIAQAGLTYTRDPYDRERFGRLRDLTAELLAARTGQDVAEVTEILRAEQGYLTPKVDVRAVVLNAAGEVLLTREREDGRWSLPGGWADPGESPRMIAVREVREETGREVRAVRLLAALDKAQHPHPPDLWAVYKLFLLCELTGPETAHTENIETLESAFFAPDALPPLSLGRNLPEQVRRAVELARDPALGVDVD</sequence>
<dbReference type="GO" id="GO:0016787">
    <property type="term" value="F:hydrolase activity"/>
    <property type="evidence" value="ECO:0007669"/>
    <property type="project" value="UniProtKB-KW"/>
</dbReference>
<dbReference type="InterPro" id="IPR000086">
    <property type="entry name" value="NUDIX_hydrolase_dom"/>
</dbReference>
<proteinExistence type="predicted"/>
<comment type="cofactor">
    <cofactor evidence="1">
        <name>Mg(2+)</name>
        <dbReference type="ChEBI" id="CHEBI:18420"/>
    </cofactor>
</comment>
<dbReference type="Proteomes" id="UP000007575">
    <property type="component" value="Chromosome"/>
</dbReference>
<name>H8GSX6_DEIGI</name>
<gene>
    <name evidence="4" type="primary">mutT</name>
    <name evidence="4" type="ordered locus">DGo_CA1333</name>
</gene>
<reference evidence="4 5" key="1">
    <citation type="journal article" date="2012" name="PLoS ONE">
        <title>Genome sequence and transcriptome analysis of the radioresistant bacterium Deinococcus gobiensis: insights into the extreme environmental adaptations.</title>
        <authorList>
            <person name="Yuan M."/>
            <person name="Chen M."/>
            <person name="Zhang W."/>
            <person name="Lu W."/>
            <person name="Wang J."/>
            <person name="Yang M."/>
            <person name="Zhao P."/>
            <person name="Tang R."/>
            <person name="Li X."/>
            <person name="Hao Y."/>
            <person name="Zhou Z."/>
            <person name="Zhan Y."/>
            <person name="Yu H."/>
            <person name="Teng C."/>
            <person name="Yan Y."/>
            <person name="Ping S."/>
            <person name="Wang Y."/>
            <person name="Lin M."/>
        </authorList>
    </citation>
    <scope>NUCLEOTIDE SEQUENCE [LARGE SCALE GENOMIC DNA]</scope>
    <source>
        <strain evidence="4 5">I-0</strain>
    </source>
</reference>
<dbReference type="PATRIC" id="fig|745776.4.peg.1372"/>
<dbReference type="PANTHER" id="PTHR43046">
    <property type="entry name" value="GDP-MANNOSE MANNOSYL HYDROLASE"/>
    <property type="match status" value="1"/>
</dbReference>
<dbReference type="PROSITE" id="PS51462">
    <property type="entry name" value="NUDIX"/>
    <property type="match status" value="1"/>
</dbReference>
<organism evidence="4 5">
    <name type="scientific">Deinococcus gobiensis (strain DSM 21396 / JCM 16679 / CGMCC 1.7299 / I-0)</name>
    <dbReference type="NCBI Taxonomy" id="745776"/>
    <lineage>
        <taxon>Bacteria</taxon>
        <taxon>Thermotogati</taxon>
        <taxon>Deinococcota</taxon>
        <taxon>Deinococci</taxon>
        <taxon>Deinococcales</taxon>
        <taxon>Deinococcaceae</taxon>
        <taxon>Deinococcus</taxon>
    </lineage>
</organism>
<dbReference type="Pfam" id="PF00293">
    <property type="entry name" value="NUDIX"/>
    <property type="match status" value="1"/>
</dbReference>
<evidence type="ECO:0000256" key="1">
    <source>
        <dbReference type="ARBA" id="ARBA00001946"/>
    </source>
</evidence>
<dbReference type="STRING" id="745776.DGo_CA1333"/>
<keyword evidence="2 4" id="KW-0378">Hydrolase</keyword>
<dbReference type="Pfam" id="PF12535">
    <property type="entry name" value="Nudix_N"/>
    <property type="match status" value="1"/>
</dbReference>
<keyword evidence="5" id="KW-1185">Reference proteome</keyword>
<dbReference type="CDD" id="cd04672">
    <property type="entry name" value="NUDIX_CDP-Chase_like"/>
    <property type="match status" value="1"/>
</dbReference>
<dbReference type="InterPro" id="IPR015797">
    <property type="entry name" value="NUDIX_hydrolase-like_dom_sf"/>
</dbReference>
<dbReference type="Gene3D" id="3.90.79.10">
    <property type="entry name" value="Nucleoside Triphosphate Pyrophosphohydrolase"/>
    <property type="match status" value="1"/>
</dbReference>
<dbReference type="PRINTS" id="PR00502">
    <property type="entry name" value="NUDIXFAMILY"/>
</dbReference>
<evidence type="ECO:0000313" key="4">
    <source>
        <dbReference type="EMBL" id="AFD25260.1"/>
    </source>
</evidence>
<dbReference type="EMBL" id="CP002191">
    <property type="protein sequence ID" value="AFD25260.1"/>
    <property type="molecule type" value="Genomic_DNA"/>
</dbReference>
<dbReference type="eggNOG" id="COG1051">
    <property type="taxonomic scope" value="Bacteria"/>
</dbReference>